<dbReference type="AlphaFoldDB" id="A0A367EPB8"/>
<gene>
    <name evidence="2" type="ORF">DQ384_38635</name>
</gene>
<accession>A0A367EPB8</accession>
<keyword evidence="3" id="KW-1185">Reference proteome</keyword>
<dbReference type="Pfam" id="PF12706">
    <property type="entry name" value="Lactamase_B_2"/>
    <property type="match status" value="1"/>
</dbReference>
<name>A0A367EPB8_9ACTN</name>
<dbReference type="SMART" id="SM00849">
    <property type="entry name" value="Lactamase_B"/>
    <property type="match status" value="1"/>
</dbReference>
<dbReference type="OrthoDB" id="9800940at2"/>
<evidence type="ECO:0000313" key="2">
    <source>
        <dbReference type="EMBL" id="RCG19050.1"/>
    </source>
</evidence>
<protein>
    <submittedName>
        <fullName evidence="2">MBL fold metallo-hydrolase</fullName>
    </submittedName>
</protein>
<dbReference type="PANTHER" id="PTHR46018:SF4">
    <property type="entry name" value="METALLO-HYDROLASE YHFI-RELATED"/>
    <property type="match status" value="1"/>
</dbReference>
<feature type="domain" description="Metallo-beta-lactamase" evidence="1">
    <location>
        <begin position="20"/>
        <end position="188"/>
    </location>
</feature>
<organism evidence="2 3">
    <name type="scientific">Sphaerisporangium album</name>
    <dbReference type="NCBI Taxonomy" id="509200"/>
    <lineage>
        <taxon>Bacteria</taxon>
        <taxon>Bacillati</taxon>
        <taxon>Actinomycetota</taxon>
        <taxon>Actinomycetes</taxon>
        <taxon>Streptosporangiales</taxon>
        <taxon>Streptosporangiaceae</taxon>
        <taxon>Sphaerisporangium</taxon>
    </lineage>
</organism>
<dbReference type="PANTHER" id="PTHR46018">
    <property type="entry name" value="ZINC PHOSPHODIESTERASE ELAC PROTEIN 1"/>
    <property type="match status" value="1"/>
</dbReference>
<dbReference type="CDD" id="cd07716">
    <property type="entry name" value="RNaseZ_short-form-like_MBL-fold"/>
    <property type="match status" value="1"/>
</dbReference>
<evidence type="ECO:0000259" key="1">
    <source>
        <dbReference type="SMART" id="SM00849"/>
    </source>
</evidence>
<dbReference type="InterPro" id="IPR001279">
    <property type="entry name" value="Metallo-B-lactamas"/>
</dbReference>
<dbReference type="GO" id="GO:0042781">
    <property type="term" value="F:3'-tRNA processing endoribonuclease activity"/>
    <property type="evidence" value="ECO:0007669"/>
    <property type="project" value="TreeGrafter"/>
</dbReference>
<dbReference type="SUPFAM" id="SSF56281">
    <property type="entry name" value="Metallo-hydrolase/oxidoreductase"/>
    <property type="match status" value="1"/>
</dbReference>
<keyword evidence="2" id="KW-0378">Hydrolase</keyword>
<proteinExistence type="predicted"/>
<reference evidence="2 3" key="1">
    <citation type="submission" date="2018-06" db="EMBL/GenBank/DDBJ databases">
        <title>Sphaerisporangium craniellae sp. nov., isolated from a marine sponge in the South China Sea.</title>
        <authorList>
            <person name="Li L."/>
        </authorList>
    </citation>
    <scope>NUCLEOTIDE SEQUENCE [LARGE SCALE GENOMIC DNA]</scope>
    <source>
        <strain evidence="2 3">CCTCC AA 208026</strain>
    </source>
</reference>
<dbReference type="Proteomes" id="UP000253094">
    <property type="component" value="Unassembled WGS sequence"/>
</dbReference>
<dbReference type="InterPro" id="IPR036866">
    <property type="entry name" value="RibonucZ/Hydroxyglut_hydro"/>
</dbReference>
<dbReference type="EMBL" id="QOIL01000035">
    <property type="protein sequence ID" value="RCG19050.1"/>
    <property type="molecule type" value="Genomic_DNA"/>
</dbReference>
<sequence>MSMSLTVLGCQTPYPKPDQPCSGYLLRMGPSIVWVDAGPGTFAELQRHVGLADIDAIWISHLHPDHCADLLSAWNAFVNTPSLSRPVVFGPPGWVERVDAMLGQDGAVGSVFITQEVCDGDALRIGSVDVSAWQVEHSVPAFGLRAQYRDRVFAYSADSGPCPQLADLARSAHVLVIEAGADTPQPHHCTPEEAGDVATASQVSRVILTHVSPGVAPEHALWRLQTRFAGSADLGRSGLTVPV</sequence>
<evidence type="ECO:0000313" key="3">
    <source>
        <dbReference type="Proteomes" id="UP000253094"/>
    </source>
</evidence>
<dbReference type="Gene3D" id="3.60.15.10">
    <property type="entry name" value="Ribonuclease Z/Hydroxyacylglutathione hydrolase-like"/>
    <property type="match status" value="1"/>
</dbReference>
<comment type="caution">
    <text evidence="2">The sequence shown here is derived from an EMBL/GenBank/DDBJ whole genome shotgun (WGS) entry which is preliminary data.</text>
</comment>